<protein>
    <submittedName>
        <fullName evidence="1">Uncharacterized protein</fullName>
    </submittedName>
</protein>
<organism evidence="1 2">
    <name type="scientific">Prorocentrum cordatum</name>
    <dbReference type="NCBI Taxonomy" id="2364126"/>
    <lineage>
        <taxon>Eukaryota</taxon>
        <taxon>Sar</taxon>
        <taxon>Alveolata</taxon>
        <taxon>Dinophyceae</taxon>
        <taxon>Prorocentrales</taxon>
        <taxon>Prorocentraceae</taxon>
        <taxon>Prorocentrum</taxon>
    </lineage>
</organism>
<name>A0ABN9PXD2_9DINO</name>
<gene>
    <name evidence="1" type="ORF">PCOR1329_LOCUS4956</name>
</gene>
<dbReference type="Proteomes" id="UP001189429">
    <property type="component" value="Unassembled WGS sequence"/>
</dbReference>
<keyword evidence="2" id="KW-1185">Reference proteome</keyword>
<comment type="caution">
    <text evidence="1">The sequence shown here is derived from an EMBL/GenBank/DDBJ whole genome shotgun (WGS) entry which is preliminary data.</text>
</comment>
<accession>A0ABN9PXD2</accession>
<evidence type="ECO:0000313" key="1">
    <source>
        <dbReference type="EMBL" id="CAK0795235.1"/>
    </source>
</evidence>
<evidence type="ECO:0000313" key="2">
    <source>
        <dbReference type="Proteomes" id="UP001189429"/>
    </source>
</evidence>
<dbReference type="EMBL" id="CAUYUJ010001292">
    <property type="protein sequence ID" value="CAK0795235.1"/>
    <property type="molecule type" value="Genomic_DNA"/>
</dbReference>
<proteinExistence type="predicted"/>
<sequence length="99" mass="10997">MPQHAAVYGAQIAARCHLLGTVCVQRRLAGASTAFRHAAPFGQKACWHSQRECNLARRRARTAQALLLYSRTEVYDRGRVGEVTLALLYVALQCESLQL</sequence>
<reference evidence="1" key="1">
    <citation type="submission" date="2023-10" db="EMBL/GenBank/DDBJ databases">
        <authorList>
            <person name="Chen Y."/>
            <person name="Shah S."/>
            <person name="Dougan E. K."/>
            <person name="Thang M."/>
            <person name="Chan C."/>
        </authorList>
    </citation>
    <scope>NUCLEOTIDE SEQUENCE [LARGE SCALE GENOMIC DNA]</scope>
</reference>